<organism evidence="2 3">
    <name type="scientific">Nitrosococcus oceani C-27</name>
    <dbReference type="NCBI Taxonomy" id="314279"/>
    <lineage>
        <taxon>Bacteria</taxon>
        <taxon>Pseudomonadati</taxon>
        <taxon>Pseudomonadota</taxon>
        <taxon>Gammaproteobacteria</taxon>
        <taxon>Chromatiales</taxon>
        <taxon>Chromatiaceae</taxon>
        <taxon>Nitrosococcus</taxon>
    </lineage>
</organism>
<reference evidence="2 3" key="1">
    <citation type="submission" date="2014-07" db="EMBL/GenBank/DDBJ databases">
        <title>Comparative analysis of Nitrosococcus oceani genome inventories of strains from Pacific and Atlantic gyres.</title>
        <authorList>
            <person name="Lim C.K."/>
            <person name="Wang L."/>
            <person name="Sayavedra-Soto L.A."/>
            <person name="Klotz M.G."/>
        </authorList>
    </citation>
    <scope>NUCLEOTIDE SEQUENCE [LARGE SCALE GENOMIC DNA]</scope>
    <source>
        <strain evidence="2 3">C-27</strain>
    </source>
</reference>
<dbReference type="HOGENOM" id="CLU_067347_0_0_6"/>
<feature type="domain" description="Polymerase/histidinol phosphatase N-terminal" evidence="1">
    <location>
        <begin position="6"/>
        <end position="71"/>
    </location>
</feature>
<dbReference type="InterPro" id="IPR003141">
    <property type="entry name" value="Pol/His_phosphatase_N"/>
</dbReference>
<dbReference type="PANTHER" id="PTHR42924">
    <property type="entry name" value="EXONUCLEASE"/>
    <property type="match status" value="1"/>
</dbReference>
<dbReference type="InterPro" id="IPR052018">
    <property type="entry name" value="PHP_domain"/>
</dbReference>
<dbReference type="PANTHER" id="PTHR42924:SF3">
    <property type="entry name" value="POLYMERASE_HISTIDINOL PHOSPHATASE N-TERMINAL DOMAIN-CONTAINING PROTEIN"/>
    <property type="match status" value="1"/>
</dbReference>
<name>A0A0E2YZ25_9GAMM</name>
<gene>
    <name evidence="2" type="ORF">IB75_12700</name>
</gene>
<evidence type="ECO:0000313" key="2">
    <source>
        <dbReference type="EMBL" id="KFI18643.1"/>
    </source>
</evidence>
<evidence type="ECO:0000259" key="1">
    <source>
        <dbReference type="SMART" id="SM00481"/>
    </source>
</evidence>
<dbReference type="GO" id="GO:0004534">
    <property type="term" value="F:5'-3' RNA exonuclease activity"/>
    <property type="evidence" value="ECO:0007669"/>
    <property type="project" value="TreeGrafter"/>
</dbReference>
<dbReference type="Proteomes" id="UP000028839">
    <property type="component" value="Unassembled WGS sequence"/>
</dbReference>
<evidence type="ECO:0000313" key="3">
    <source>
        <dbReference type="Proteomes" id="UP000028839"/>
    </source>
</evidence>
<dbReference type="OrthoDB" id="9804333at2"/>
<dbReference type="CDD" id="cd07438">
    <property type="entry name" value="PHP_HisPPase_AMP"/>
    <property type="match status" value="1"/>
</dbReference>
<dbReference type="SMART" id="SM00481">
    <property type="entry name" value="POLIIIAc"/>
    <property type="match status" value="1"/>
</dbReference>
<proteinExistence type="predicted"/>
<dbReference type="Gene3D" id="3.20.20.140">
    <property type="entry name" value="Metal-dependent hydrolases"/>
    <property type="match status" value="1"/>
</dbReference>
<comment type="caution">
    <text evidence="2">The sequence shown here is derived from an EMBL/GenBank/DDBJ whole genome shotgun (WGS) entry which is preliminary data.</text>
</comment>
<dbReference type="EMBL" id="JPGN01000075">
    <property type="protein sequence ID" value="KFI18643.1"/>
    <property type="molecule type" value="Genomic_DNA"/>
</dbReference>
<protein>
    <submittedName>
        <fullName evidence="2">Phosphoesterase</fullName>
    </submittedName>
</protein>
<dbReference type="GO" id="GO:0035312">
    <property type="term" value="F:5'-3' DNA exonuclease activity"/>
    <property type="evidence" value="ECO:0007669"/>
    <property type="project" value="TreeGrafter"/>
</dbReference>
<sequence>MTTVIYDLHTHSTVSDGTLKPAELVRRAADQGVNVLALTDHDCTAGLTEASAVAESLALNLIPGVEISVTWGGRTVHILGLGINQEEPGLQAGLQKLRAYRDERAREIAHGLQKAGIEGALEGASCYAQGSILSRTHFARFLVAKGYAKNTQAVFKRYLVQGKPGHVSGCWTTLEQAVTWIRQAGGCAVVAHPARYHLTRSKLVRLLREFKACGGVAMEVVSGSQPPEATALLLGLAREMELLGSCGSDYHGPGQTWSELGRIPPLPGSCKPVWSLWQ</sequence>
<dbReference type="AlphaFoldDB" id="A0A0E2YZ25"/>
<dbReference type="SUPFAM" id="SSF89550">
    <property type="entry name" value="PHP domain-like"/>
    <property type="match status" value="1"/>
</dbReference>
<dbReference type="Gene3D" id="1.10.150.650">
    <property type="match status" value="1"/>
</dbReference>
<dbReference type="Pfam" id="PF02811">
    <property type="entry name" value="PHP"/>
    <property type="match status" value="1"/>
</dbReference>
<dbReference type="InterPro" id="IPR016195">
    <property type="entry name" value="Pol/histidinol_Pase-like"/>
</dbReference>
<dbReference type="InterPro" id="IPR004013">
    <property type="entry name" value="PHP_dom"/>
</dbReference>
<accession>A0A0E2YZ25</accession>